<dbReference type="Gene3D" id="3.40.50.720">
    <property type="entry name" value="NAD(P)-binding Rossmann-like Domain"/>
    <property type="match status" value="1"/>
</dbReference>
<comment type="caution">
    <text evidence="4">The sequence shown here is derived from an EMBL/GenBank/DDBJ whole genome shotgun (WGS) entry which is preliminary data.</text>
</comment>
<dbReference type="GO" id="GO:0000166">
    <property type="term" value="F:nucleotide binding"/>
    <property type="evidence" value="ECO:0007669"/>
    <property type="project" value="InterPro"/>
</dbReference>
<evidence type="ECO:0000259" key="2">
    <source>
        <dbReference type="Pfam" id="PF01408"/>
    </source>
</evidence>
<evidence type="ECO:0000313" key="5">
    <source>
        <dbReference type="Proteomes" id="UP000265643"/>
    </source>
</evidence>
<dbReference type="Pfam" id="PF22725">
    <property type="entry name" value="GFO_IDH_MocA_C3"/>
    <property type="match status" value="1"/>
</dbReference>
<dbReference type="PANTHER" id="PTHR43818">
    <property type="entry name" value="BCDNA.GH03377"/>
    <property type="match status" value="1"/>
</dbReference>
<evidence type="ECO:0000256" key="1">
    <source>
        <dbReference type="ARBA" id="ARBA00023002"/>
    </source>
</evidence>
<keyword evidence="5" id="KW-1185">Reference proteome</keyword>
<accession>A0A391NXW8</accession>
<sequence>MKKWKVAIMGCGMIAQEIYIPQMRRIEKAELVAVCDINADRAKEVAEKFHVPQWYGGIDELLGKCEFDILMDTASIQAHHEINMKALRAGKHLYSQKPIALTVEEVTEQIEAAKAANVKFSASPIHMIRPDIQKVREIIQSGAIGKVTMVRVHASHGGPEYFQFRDADPSWFFKPGAGALYDMGVHGITMATAVMGPAKEVGCMAAISEPERTVRSGAFDGKKIKSDMLPDNYLITLDWGDGCIGIIDTGFCQKASTVNMLEVYGTHGTVTILGELTIGQGEGVRLYVDDPAIKVRGWMDPLPVTEPDREFEQCECLADLIEAIEQDTQTGLTPEHARHVIDILCTIPKAIEEKRILPLHTEF</sequence>
<proteinExistence type="predicted"/>
<evidence type="ECO:0000313" key="4">
    <source>
        <dbReference type="EMBL" id="GCA66264.1"/>
    </source>
</evidence>
<protein>
    <submittedName>
        <fullName evidence="4">Oxidoreductase</fullName>
    </submittedName>
</protein>
<dbReference type="Proteomes" id="UP000265643">
    <property type="component" value="Unassembled WGS sequence"/>
</dbReference>
<organism evidence="4 5">
    <name type="scientific">Mediterraneibacter butyricigenes</name>
    <dbReference type="NCBI Taxonomy" id="2316025"/>
    <lineage>
        <taxon>Bacteria</taxon>
        <taxon>Bacillati</taxon>
        <taxon>Bacillota</taxon>
        <taxon>Clostridia</taxon>
        <taxon>Lachnospirales</taxon>
        <taxon>Lachnospiraceae</taxon>
        <taxon>Mediterraneibacter</taxon>
    </lineage>
</organism>
<dbReference type="InterPro" id="IPR000683">
    <property type="entry name" value="Gfo/Idh/MocA-like_OxRdtase_N"/>
</dbReference>
<dbReference type="AlphaFoldDB" id="A0A391NXW8"/>
<dbReference type="Gene3D" id="3.30.360.10">
    <property type="entry name" value="Dihydrodipicolinate Reductase, domain 2"/>
    <property type="match status" value="1"/>
</dbReference>
<dbReference type="PANTHER" id="PTHR43818:SF11">
    <property type="entry name" value="BCDNA.GH03377"/>
    <property type="match status" value="1"/>
</dbReference>
<dbReference type="InterPro" id="IPR036291">
    <property type="entry name" value="NAD(P)-bd_dom_sf"/>
</dbReference>
<reference evidence="5" key="1">
    <citation type="submission" date="2018-09" db="EMBL/GenBank/DDBJ databases">
        <title>Draft Genome Sequence of Mediterraneibacter sp. KCTC 15684.</title>
        <authorList>
            <person name="Kim J.S."/>
            <person name="Han K.I."/>
            <person name="Suh M.K."/>
            <person name="Lee K.C."/>
            <person name="Eom M.K."/>
            <person name="Lee J.H."/>
            <person name="Park S.H."/>
            <person name="Kang S.W."/>
            <person name="Park J.E."/>
            <person name="Oh B.S."/>
            <person name="Yu S.Y."/>
            <person name="Choi S.H."/>
            <person name="Lee D.H."/>
            <person name="Yoon H."/>
            <person name="Kim B."/>
            <person name="Yang S.J."/>
            <person name="Lee J.S."/>
        </authorList>
    </citation>
    <scope>NUCLEOTIDE SEQUENCE [LARGE SCALE GENOMIC DNA]</scope>
    <source>
        <strain evidence="5">KCTC 15684</strain>
    </source>
</reference>
<dbReference type="InterPro" id="IPR055170">
    <property type="entry name" value="GFO_IDH_MocA-like_dom"/>
</dbReference>
<dbReference type="SUPFAM" id="SSF51735">
    <property type="entry name" value="NAD(P)-binding Rossmann-fold domains"/>
    <property type="match status" value="1"/>
</dbReference>
<evidence type="ECO:0000259" key="3">
    <source>
        <dbReference type="Pfam" id="PF22725"/>
    </source>
</evidence>
<dbReference type="Pfam" id="PF01408">
    <property type="entry name" value="GFO_IDH_MocA"/>
    <property type="match status" value="1"/>
</dbReference>
<feature type="domain" description="GFO/IDH/MocA-like oxidoreductase" evidence="3">
    <location>
        <begin position="132"/>
        <end position="270"/>
    </location>
</feature>
<dbReference type="EMBL" id="BHGK01000001">
    <property type="protein sequence ID" value="GCA66264.1"/>
    <property type="molecule type" value="Genomic_DNA"/>
</dbReference>
<dbReference type="RefSeq" id="WP_117889092.1">
    <property type="nucleotide sequence ID" value="NZ_BHGK01000001.1"/>
</dbReference>
<name>A0A391NXW8_9FIRM</name>
<dbReference type="SUPFAM" id="SSF55347">
    <property type="entry name" value="Glyceraldehyde-3-phosphate dehydrogenase-like, C-terminal domain"/>
    <property type="match status" value="1"/>
</dbReference>
<gene>
    <name evidence="4" type="ORF">KGMB01110_07000</name>
</gene>
<dbReference type="GO" id="GO:0016491">
    <property type="term" value="F:oxidoreductase activity"/>
    <property type="evidence" value="ECO:0007669"/>
    <property type="project" value="UniProtKB-KW"/>
</dbReference>
<dbReference type="InterPro" id="IPR050463">
    <property type="entry name" value="Gfo/Idh/MocA_oxidrdct_glycsds"/>
</dbReference>
<keyword evidence="1" id="KW-0560">Oxidoreductase</keyword>
<feature type="domain" description="Gfo/Idh/MocA-like oxidoreductase N-terminal" evidence="2">
    <location>
        <begin position="5"/>
        <end position="121"/>
    </location>
</feature>